<evidence type="ECO:0000313" key="6">
    <source>
        <dbReference type="Proteomes" id="UP000765509"/>
    </source>
</evidence>
<dbReference type="GO" id="GO:0003676">
    <property type="term" value="F:nucleic acid binding"/>
    <property type="evidence" value="ECO:0007669"/>
    <property type="project" value="InterPro"/>
</dbReference>
<feature type="region of interest" description="Disordered" evidence="3">
    <location>
        <begin position="146"/>
        <end position="170"/>
    </location>
</feature>
<name>A0A9Q3IRP8_9BASI</name>
<keyword evidence="2" id="KW-0863">Zinc-finger</keyword>
<dbReference type="GO" id="GO:0006397">
    <property type="term" value="P:mRNA processing"/>
    <property type="evidence" value="ECO:0007669"/>
    <property type="project" value="UniProtKB-KW"/>
</dbReference>
<dbReference type="Proteomes" id="UP000765509">
    <property type="component" value="Unassembled WGS sequence"/>
</dbReference>
<dbReference type="InterPro" id="IPR001878">
    <property type="entry name" value="Znf_CCHC"/>
</dbReference>
<dbReference type="InterPro" id="IPR036875">
    <property type="entry name" value="Znf_CCHC_sf"/>
</dbReference>
<feature type="domain" description="CCHC-type" evidence="4">
    <location>
        <begin position="173"/>
        <end position="189"/>
    </location>
</feature>
<dbReference type="PROSITE" id="PS50158">
    <property type="entry name" value="ZF_CCHC"/>
    <property type="match status" value="1"/>
</dbReference>
<protein>
    <recommendedName>
        <fullName evidence="4">CCHC-type domain-containing protein</fullName>
    </recommendedName>
</protein>
<gene>
    <name evidence="5" type="ORF">O181_088550</name>
</gene>
<dbReference type="SUPFAM" id="SSF57756">
    <property type="entry name" value="Retrovirus zinc finger-like domains"/>
    <property type="match status" value="1"/>
</dbReference>
<reference evidence="5" key="1">
    <citation type="submission" date="2021-03" db="EMBL/GenBank/DDBJ databases">
        <title>Draft genome sequence of rust myrtle Austropuccinia psidii MF-1, a brazilian biotype.</title>
        <authorList>
            <person name="Quecine M.C."/>
            <person name="Pachon D.M.R."/>
            <person name="Bonatelli M.L."/>
            <person name="Correr F.H."/>
            <person name="Franceschini L.M."/>
            <person name="Leite T.F."/>
            <person name="Margarido G.R.A."/>
            <person name="Almeida C.A."/>
            <person name="Ferrarezi J.A."/>
            <person name="Labate C.A."/>
        </authorList>
    </citation>
    <scope>NUCLEOTIDE SEQUENCE</scope>
    <source>
        <strain evidence="5">MF-1</strain>
    </source>
</reference>
<evidence type="ECO:0000259" key="4">
    <source>
        <dbReference type="PROSITE" id="PS50158"/>
    </source>
</evidence>
<accession>A0A9Q3IRP8</accession>
<dbReference type="OrthoDB" id="3419290at2759"/>
<evidence type="ECO:0000256" key="2">
    <source>
        <dbReference type="PROSITE-ProRule" id="PRU00047"/>
    </source>
</evidence>
<keyword evidence="2" id="KW-0862">Zinc</keyword>
<proteinExistence type="predicted"/>
<keyword evidence="2" id="KW-0479">Metal-binding</keyword>
<keyword evidence="1" id="KW-0507">mRNA processing</keyword>
<sequence>MFKEDFNIPDGYINSRLQSLFTKSGKKLYYKMRQDHGKNSWPWWKEQIISKWTNDSWRFKMENSFEEASFKIERDRPMSWFIKEKNRLTALHPDMSKKMVHKRILRNCGGDLEHAIRSRCIEPCSTEDYINAMEDITTRTKIGRNRYKSPIDNKTSGKPISKPNKPQDRLPLKCHKCGSTSHLANTCPKKTRINEIEIEKDDTKETNDVHVHESDSEASEKEGLPDELSIDNTNVSFELTGVHTHLPQYSDVCMDLIHVQVSKMQKTKPARGKGYTW</sequence>
<dbReference type="EMBL" id="AVOT02054097">
    <property type="protein sequence ID" value="MBW0548835.1"/>
    <property type="molecule type" value="Genomic_DNA"/>
</dbReference>
<dbReference type="AlphaFoldDB" id="A0A9Q3IRP8"/>
<organism evidence="5 6">
    <name type="scientific">Austropuccinia psidii MF-1</name>
    <dbReference type="NCBI Taxonomy" id="1389203"/>
    <lineage>
        <taxon>Eukaryota</taxon>
        <taxon>Fungi</taxon>
        <taxon>Dikarya</taxon>
        <taxon>Basidiomycota</taxon>
        <taxon>Pucciniomycotina</taxon>
        <taxon>Pucciniomycetes</taxon>
        <taxon>Pucciniales</taxon>
        <taxon>Sphaerophragmiaceae</taxon>
        <taxon>Austropuccinia</taxon>
    </lineage>
</organism>
<feature type="region of interest" description="Disordered" evidence="3">
    <location>
        <begin position="199"/>
        <end position="228"/>
    </location>
</feature>
<comment type="caution">
    <text evidence="5">The sequence shown here is derived from an EMBL/GenBank/DDBJ whole genome shotgun (WGS) entry which is preliminary data.</text>
</comment>
<dbReference type="GO" id="GO:0008270">
    <property type="term" value="F:zinc ion binding"/>
    <property type="evidence" value="ECO:0007669"/>
    <property type="project" value="UniProtKB-KW"/>
</dbReference>
<evidence type="ECO:0000256" key="1">
    <source>
        <dbReference type="ARBA" id="ARBA00022664"/>
    </source>
</evidence>
<evidence type="ECO:0000256" key="3">
    <source>
        <dbReference type="SAM" id="MobiDB-lite"/>
    </source>
</evidence>
<feature type="compositionally biased region" description="Basic and acidic residues" evidence="3">
    <location>
        <begin position="199"/>
        <end position="224"/>
    </location>
</feature>
<keyword evidence="6" id="KW-1185">Reference proteome</keyword>
<evidence type="ECO:0000313" key="5">
    <source>
        <dbReference type="EMBL" id="MBW0548835.1"/>
    </source>
</evidence>